<keyword evidence="5" id="KW-0406">Ion transport</keyword>
<evidence type="ECO:0000256" key="1">
    <source>
        <dbReference type="ARBA" id="ARBA00004141"/>
    </source>
</evidence>
<keyword evidence="6 8" id="KW-0472">Membrane</keyword>
<reference evidence="10" key="1">
    <citation type="submission" date="2017-04" db="EMBL/GenBank/DDBJ databases">
        <authorList>
            <person name="Varghese N."/>
            <person name="Submissions S."/>
        </authorList>
    </citation>
    <scope>NUCLEOTIDE SEQUENCE [LARGE SCALE GENOMIC DNA]</scope>
    <source>
        <strain evidence="10">DSM 20463</strain>
    </source>
</reference>
<keyword evidence="3 8" id="KW-0812">Transmembrane</keyword>
<dbReference type="GO" id="GO:0005247">
    <property type="term" value="F:voltage-gated chloride channel activity"/>
    <property type="evidence" value="ECO:0007669"/>
    <property type="project" value="TreeGrafter"/>
</dbReference>
<dbReference type="Proteomes" id="UP000192368">
    <property type="component" value="Unassembled WGS sequence"/>
</dbReference>
<feature type="transmembrane region" description="Helical" evidence="8">
    <location>
        <begin position="154"/>
        <end position="176"/>
    </location>
</feature>
<dbReference type="STRING" id="573058.SAMN00017477_1272"/>
<dbReference type="InterPro" id="IPR001807">
    <property type="entry name" value="ClC"/>
</dbReference>
<feature type="transmembrane region" description="Helical" evidence="8">
    <location>
        <begin position="227"/>
        <end position="248"/>
    </location>
</feature>
<dbReference type="PANTHER" id="PTHR45711:SF6">
    <property type="entry name" value="CHLORIDE CHANNEL PROTEIN"/>
    <property type="match status" value="1"/>
</dbReference>
<feature type="transmembrane region" description="Helical" evidence="8">
    <location>
        <begin position="56"/>
        <end position="76"/>
    </location>
</feature>
<feature type="transmembrane region" description="Helical" evidence="8">
    <location>
        <begin position="268"/>
        <end position="291"/>
    </location>
</feature>
<feature type="transmembrane region" description="Helical" evidence="8">
    <location>
        <begin position="188"/>
        <end position="207"/>
    </location>
</feature>
<dbReference type="GO" id="GO:0005886">
    <property type="term" value="C:plasma membrane"/>
    <property type="evidence" value="ECO:0007669"/>
    <property type="project" value="TreeGrafter"/>
</dbReference>
<dbReference type="Gene3D" id="1.10.3080.10">
    <property type="entry name" value="Clc chloride channel"/>
    <property type="match status" value="1"/>
</dbReference>
<evidence type="ECO:0000256" key="6">
    <source>
        <dbReference type="ARBA" id="ARBA00023136"/>
    </source>
</evidence>
<comment type="subcellular location">
    <subcellularLocation>
        <location evidence="1">Membrane</location>
        <topology evidence="1">Multi-pass membrane protein</topology>
    </subcellularLocation>
</comment>
<feature type="transmembrane region" description="Helical" evidence="8">
    <location>
        <begin position="303"/>
        <end position="321"/>
    </location>
</feature>
<dbReference type="SUPFAM" id="SSF81340">
    <property type="entry name" value="Clc chloride channel"/>
    <property type="match status" value="1"/>
</dbReference>
<evidence type="ECO:0000256" key="3">
    <source>
        <dbReference type="ARBA" id="ARBA00022692"/>
    </source>
</evidence>
<feature type="transmembrane region" description="Helical" evidence="8">
    <location>
        <begin position="21"/>
        <end position="40"/>
    </location>
</feature>
<dbReference type="CDD" id="cd01031">
    <property type="entry name" value="EriC"/>
    <property type="match status" value="1"/>
</dbReference>
<protein>
    <submittedName>
        <fullName evidence="9">H+/Cl-antiporter ClcA</fullName>
    </submittedName>
</protein>
<evidence type="ECO:0000256" key="2">
    <source>
        <dbReference type="ARBA" id="ARBA00022448"/>
    </source>
</evidence>
<proteinExistence type="predicted"/>
<dbReference type="PRINTS" id="PR00762">
    <property type="entry name" value="CLCHANNEL"/>
</dbReference>
<dbReference type="PANTHER" id="PTHR45711">
    <property type="entry name" value="CHLORIDE CHANNEL PROTEIN"/>
    <property type="match status" value="1"/>
</dbReference>
<dbReference type="AlphaFoldDB" id="A0A1W1V3K0"/>
<sequence>MYRSKLLRQFNESEVIKPLCYGIFVGAVAGTIAILYRYLISLTDGVRRYVYGLEPLYLLFAFLIFIVIGTLAAKLLKWAPFSGGSGIPQIKAELEDKLEMNPERVIVSKLAGGSLLNIVGLSLGREGPSIQTGGMVGKLCGKIFKLKDEDVKMLISAGAAAGLSAAFNAPIAGVMFCVEELHKEVSHRILVPTIAATTVANSVSYLLMGNARSFSFRVDEILPLKYIWVAVLIGVATGVIGMLFNRGILKSQDVWNRANISMETKMKILVSIGMFMGILFFPVTGGGHNLVESFAKGEYGIKILLAFLILKLIYTVVAYGSGAQGGIFLPVLVLGAIVGSCIYHILDPNIFSIYLVNFIILGMVGILSAVVRAPILAIILVLEMTGNFSVMLMLAVVSIVALVTAELLNCPPIYDSLYDRIVSKL</sequence>
<organism evidence="9 10">
    <name type="scientific">Peptoniphilus asaccharolyticus DSM 20463</name>
    <dbReference type="NCBI Taxonomy" id="573058"/>
    <lineage>
        <taxon>Bacteria</taxon>
        <taxon>Bacillati</taxon>
        <taxon>Bacillota</taxon>
        <taxon>Tissierellia</taxon>
        <taxon>Tissierellales</taxon>
        <taxon>Peptoniphilaceae</taxon>
        <taxon>Peptoniphilus</taxon>
    </lineage>
</organism>
<evidence type="ECO:0000256" key="7">
    <source>
        <dbReference type="ARBA" id="ARBA00023214"/>
    </source>
</evidence>
<evidence type="ECO:0000313" key="9">
    <source>
        <dbReference type="EMBL" id="SMB87860.1"/>
    </source>
</evidence>
<dbReference type="RefSeq" id="WP_084230831.1">
    <property type="nucleotide sequence ID" value="NZ_FWWR01000009.1"/>
</dbReference>
<feature type="transmembrane region" description="Helical" evidence="8">
    <location>
        <begin position="358"/>
        <end position="382"/>
    </location>
</feature>
<evidence type="ECO:0000256" key="4">
    <source>
        <dbReference type="ARBA" id="ARBA00022989"/>
    </source>
</evidence>
<feature type="transmembrane region" description="Helical" evidence="8">
    <location>
        <begin position="388"/>
        <end position="408"/>
    </location>
</feature>
<dbReference type="OrthoDB" id="9812438at2"/>
<name>A0A1W1V3K0_PEPAS</name>
<evidence type="ECO:0000313" key="10">
    <source>
        <dbReference type="Proteomes" id="UP000192368"/>
    </source>
</evidence>
<evidence type="ECO:0000256" key="8">
    <source>
        <dbReference type="SAM" id="Phobius"/>
    </source>
</evidence>
<keyword evidence="7" id="KW-0868">Chloride</keyword>
<keyword evidence="2" id="KW-0813">Transport</keyword>
<feature type="transmembrane region" description="Helical" evidence="8">
    <location>
        <begin position="327"/>
        <end position="346"/>
    </location>
</feature>
<evidence type="ECO:0000256" key="5">
    <source>
        <dbReference type="ARBA" id="ARBA00023065"/>
    </source>
</evidence>
<gene>
    <name evidence="9" type="ORF">SAMN00017477_1272</name>
</gene>
<keyword evidence="4 8" id="KW-1133">Transmembrane helix</keyword>
<keyword evidence="10" id="KW-1185">Reference proteome</keyword>
<dbReference type="InterPro" id="IPR014743">
    <property type="entry name" value="Cl-channel_core"/>
</dbReference>
<accession>A0A1W1V3K0</accession>
<dbReference type="EMBL" id="FWWR01000009">
    <property type="protein sequence ID" value="SMB87860.1"/>
    <property type="molecule type" value="Genomic_DNA"/>
</dbReference>
<dbReference type="Pfam" id="PF00654">
    <property type="entry name" value="Voltage_CLC"/>
    <property type="match status" value="1"/>
</dbReference>